<gene>
    <name evidence="2" type="ORF">H9804_03795</name>
</gene>
<dbReference type="Pfam" id="PF13274">
    <property type="entry name" value="SocA_Panacea"/>
    <property type="match status" value="1"/>
</dbReference>
<evidence type="ECO:0000313" key="2">
    <source>
        <dbReference type="EMBL" id="HIZ89044.1"/>
    </source>
</evidence>
<accession>A0A9D2KA78</accession>
<dbReference type="EMBL" id="DXAQ01000059">
    <property type="protein sequence ID" value="HIZ89044.1"/>
    <property type="molecule type" value="Genomic_DNA"/>
</dbReference>
<dbReference type="InterPro" id="IPR025272">
    <property type="entry name" value="SocA_Panacea"/>
</dbReference>
<dbReference type="AlphaFoldDB" id="A0A9D2KA78"/>
<evidence type="ECO:0000259" key="1">
    <source>
        <dbReference type="Pfam" id="PF13274"/>
    </source>
</evidence>
<comment type="caution">
    <text evidence="2">The sequence shown here is derived from an EMBL/GenBank/DDBJ whole genome shotgun (WGS) entry which is preliminary data.</text>
</comment>
<sequence>MEGKYSVDTISKYIINYCDEHFGGVSNLRLQKLLYFVQAQFIMDLDIAAFKEEIEAWSFGPVVPEIYRKYKIFGRDNIILNTNDDIKKYLFSFDDAINEEISKEDMHIIDKALKATADVSTAELVRVSHIQDPWKNAYKGENFFGSIIKKESIKKYFVG</sequence>
<protein>
    <submittedName>
        <fullName evidence="2">DUF4065 domain-containing protein</fullName>
    </submittedName>
</protein>
<feature type="domain" description="Antitoxin SocA-like Panacea" evidence="1">
    <location>
        <begin position="30"/>
        <end position="135"/>
    </location>
</feature>
<evidence type="ECO:0000313" key="3">
    <source>
        <dbReference type="Proteomes" id="UP000824176"/>
    </source>
</evidence>
<reference evidence="2" key="2">
    <citation type="submission" date="2021-04" db="EMBL/GenBank/DDBJ databases">
        <authorList>
            <person name="Gilroy R."/>
        </authorList>
    </citation>
    <scope>NUCLEOTIDE SEQUENCE</scope>
    <source>
        <strain evidence="2">ChiW4-1371</strain>
    </source>
</reference>
<name>A0A9D2KA78_9BACT</name>
<organism evidence="2 3">
    <name type="scientific">Candidatus Mucispirillum faecigallinarum</name>
    <dbReference type="NCBI Taxonomy" id="2838699"/>
    <lineage>
        <taxon>Bacteria</taxon>
        <taxon>Pseudomonadati</taxon>
        <taxon>Deferribacterota</taxon>
        <taxon>Deferribacteres</taxon>
        <taxon>Deferribacterales</taxon>
        <taxon>Mucispirillaceae</taxon>
        <taxon>Mucispirillum</taxon>
    </lineage>
</organism>
<proteinExistence type="predicted"/>
<reference evidence="2" key="1">
    <citation type="journal article" date="2021" name="PeerJ">
        <title>Extensive microbial diversity within the chicken gut microbiome revealed by metagenomics and culture.</title>
        <authorList>
            <person name="Gilroy R."/>
            <person name="Ravi A."/>
            <person name="Getino M."/>
            <person name="Pursley I."/>
            <person name="Horton D.L."/>
            <person name="Alikhan N.F."/>
            <person name="Baker D."/>
            <person name="Gharbi K."/>
            <person name="Hall N."/>
            <person name="Watson M."/>
            <person name="Adriaenssens E.M."/>
            <person name="Foster-Nyarko E."/>
            <person name="Jarju S."/>
            <person name="Secka A."/>
            <person name="Antonio M."/>
            <person name="Oren A."/>
            <person name="Chaudhuri R.R."/>
            <person name="La Ragione R."/>
            <person name="Hildebrand F."/>
            <person name="Pallen M.J."/>
        </authorList>
    </citation>
    <scope>NUCLEOTIDE SEQUENCE</scope>
    <source>
        <strain evidence="2">ChiW4-1371</strain>
    </source>
</reference>
<dbReference type="Proteomes" id="UP000824176">
    <property type="component" value="Unassembled WGS sequence"/>
</dbReference>